<dbReference type="AlphaFoldDB" id="A0A2X1PL76"/>
<evidence type="ECO:0000313" key="1">
    <source>
        <dbReference type="EMBL" id="SPX40754.1"/>
    </source>
</evidence>
<gene>
    <name evidence="1" type="primary">potA_2</name>
    <name evidence="1" type="ORF">NCTC11872_00330</name>
</gene>
<keyword evidence="1" id="KW-0547">Nucleotide-binding</keyword>
<keyword evidence="1" id="KW-0378">Hydrolase</keyword>
<reference evidence="1 2" key="1">
    <citation type="submission" date="2018-06" db="EMBL/GenBank/DDBJ databases">
        <authorList>
            <consortium name="Pathogen Informatics"/>
            <person name="Doyle S."/>
        </authorList>
    </citation>
    <scope>NUCLEOTIDE SEQUENCE [LARGE SCALE GENOMIC DNA]</scope>
    <source>
        <strain evidence="1 2">NCTC11872</strain>
    </source>
</reference>
<dbReference type="GO" id="GO:0016787">
    <property type="term" value="F:hydrolase activity"/>
    <property type="evidence" value="ECO:0007669"/>
    <property type="project" value="UniProtKB-KW"/>
</dbReference>
<evidence type="ECO:0000313" key="2">
    <source>
        <dbReference type="Proteomes" id="UP000249936"/>
    </source>
</evidence>
<organism evidence="1 2">
    <name type="scientific">Haemophilus influenzae</name>
    <dbReference type="NCBI Taxonomy" id="727"/>
    <lineage>
        <taxon>Bacteria</taxon>
        <taxon>Pseudomonadati</taxon>
        <taxon>Pseudomonadota</taxon>
        <taxon>Gammaproteobacteria</taxon>
        <taxon>Pasteurellales</taxon>
        <taxon>Pasteurellaceae</taxon>
        <taxon>Haemophilus</taxon>
    </lineage>
</organism>
<protein>
    <submittedName>
        <fullName evidence="1">Spermidine/putrescine ABC transporter, ATP-binding protein</fullName>
        <ecNumber evidence="1">3.6.3.31</ecNumber>
    </submittedName>
</protein>
<dbReference type="EMBL" id="UASK01000003">
    <property type="protein sequence ID" value="SPX40754.1"/>
    <property type="molecule type" value="Genomic_DNA"/>
</dbReference>
<dbReference type="Proteomes" id="UP000249936">
    <property type="component" value="Unassembled WGS sequence"/>
</dbReference>
<proteinExistence type="predicted"/>
<dbReference type="GO" id="GO:0005524">
    <property type="term" value="F:ATP binding"/>
    <property type="evidence" value="ECO:0007669"/>
    <property type="project" value="UniProtKB-KW"/>
</dbReference>
<name>A0A2X1PL76_HAEIF</name>
<sequence length="38" mass="4337">MTIFENVAFGLRMQKVPNEEIKPRVLEGLAYGTTRRNG</sequence>
<accession>A0A2X1PL76</accession>
<keyword evidence="1" id="KW-0067">ATP-binding</keyword>
<dbReference type="EC" id="3.6.3.31" evidence="1"/>